<evidence type="ECO:0000313" key="3">
    <source>
        <dbReference type="Proteomes" id="UP000245060"/>
    </source>
</evidence>
<name>A0ABQ0NN08_9MYCO</name>
<dbReference type="Proteomes" id="UP000245060">
    <property type="component" value="Unassembled WGS sequence"/>
</dbReference>
<dbReference type="EMBL" id="BFCH01000018">
    <property type="protein sequence ID" value="GBG38245.1"/>
    <property type="molecule type" value="Genomic_DNA"/>
</dbReference>
<reference evidence="3" key="1">
    <citation type="submission" date="2018-04" db="EMBL/GenBank/DDBJ databases">
        <title>Draft genome sequence of Mycobacterium montefiorense isolated from Japanese black salamander.</title>
        <authorList>
            <person name="Fukano H."/>
            <person name="Yoshida M."/>
            <person name="Shimizu A."/>
            <person name="Iwao H."/>
            <person name="Kurata O."/>
            <person name="Katayama Y."/>
            <person name="Omatsu T."/>
            <person name="Mizutani T."/>
            <person name="Wada S."/>
            <person name="Hoshino Y."/>
        </authorList>
    </citation>
    <scope>NUCLEOTIDE SEQUENCE [LARGE SCALE GENOMIC DNA]</scope>
    <source>
        <strain evidence="3">BS</strain>
    </source>
</reference>
<feature type="region of interest" description="Disordered" evidence="1">
    <location>
        <begin position="19"/>
        <end position="42"/>
    </location>
</feature>
<gene>
    <name evidence="2" type="ORF">MmonteBS_26170</name>
</gene>
<comment type="caution">
    <text evidence="2">The sequence shown here is derived from an EMBL/GenBank/DDBJ whole genome shotgun (WGS) entry which is preliminary data.</text>
</comment>
<accession>A0ABQ0NN08</accession>
<protein>
    <submittedName>
        <fullName evidence="2">Uncharacterized protein</fullName>
    </submittedName>
</protein>
<organism evidence="2 3">
    <name type="scientific">Mycobacterium montefiorense</name>
    <dbReference type="NCBI Taxonomy" id="154654"/>
    <lineage>
        <taxon>Bacteria</taxon>
        <taxon>Bacillati</taxon>
        <taxon>Actinomycetota</taxon>
        <taxon>Actinomycetes</taxon>
        <taxon>Mycobacteriales</taxon>
        <taxon>Mycobacteriaceae</taxon>
        <taxon>Mycobacterium</taxon>
        <taxon>Mycobacterium simiae complex</taxon>
    </lineage>
</organism>
<keyword evidence="3" id="KW-1185">Reference proteome</keyword>
<evidence type="ECO:0000256" key="1">
    <source>
        <dbReference type="SAM" id="MobiDB-lite"/>
    </source>
</evidence>
<proteinExistence type="predicted"/>
<evidence type="ECO:0000313" key="2">
    <source>
        <dbReference type="EMBL" id="GBG38245.1"/>
    </source>
</evidence>
<sequence>MLADNAVWRATAAAFSESQLTTARTERLRSPSLSPPGPFRGPAVSDVTVARKELAVYSNSCQAAAAANIGPECAPEYMSPESISGGNSP</sequence>